<sequence length="647" mass="71757">MIVYEADKKQFLSDSNDRDIEEVVFAKYFHTTGRNVSAAEKKSWKESLGYMSKVLSDSEIPNDVGVAIELHIPQSSKRIDISLTGRGHDESKNVVIVELKQWDKVKSSTKDALVNTYLGGGHRDVVHPSYQAWSYASLMEGFNEAVYAGGISVQACAYLHNYERDGVIDSDHYAGYIAKAPLFLKGETERSMLRNFIKQHIKFGDPSVLYELANGRIRPSKALSDSLAGLLKGNPEFILIDDQKEVYENILAAGRSASSTNPKVVIVEGGPGTGKTVLAINALVTLMGAGLNCKYVSKNAAPRRVYETKLAGTMTRTRYSNLFTGSGGFIETPADQFDVLIVDEAHRLNEKSGLYGNLGENQVKELIAAAKCTVFFIDEDQRVALSDIGTKQTIRTFGTEKGAEVSEHELASQFRCSGSDGYIAWLDDALAVRETANKTLTPAEFDFQVFSDPADLHTAIAQKNSTGTARVVAGYCWPWTSKKDPKAFDIVIGDYRKRWNLDVDGSLWIIAPNSINEVGCIHTCQGLEVDYIGVIIGPDLIVRDGRVVTEPSARDRHDKTLRGYKARLKADPKNATAEADLIIKNTYRTLMTRGMKGCYVYCSDEETANYFRARLSSPPRSRRRRRVRCVDPSQQLLRKLCDFASQV</sequence>
<dbReference type="GO" id="GO:0005524">
    <property type="term" value="F:ATP binding"/>
    <property type="evidence" value="ECO:0007669"/>
    <property type="project" value="UniProtKB-KW"/>
</dbReference>
<reference evidence="2 3" key="1">
    <citation type="submission" date="2017-09" db="EMBL/GenBank/DDBJ databases">
        <title>The diverse metabolic capabilities of V. boronicumulans make it an excellent choice for continued studies on novel biodegradation.</title>
        <authorList>
            <person name="Sun S."/>
        </authorList>
    </citation>
    <scope>NUCLEOTIDE SEQUENCE [LARGE SCALE GENOMIC DNA]</scope>
    <source>
        <strain evidence="2 3">J1</strain>
    </source>
</reference>
<protein>
    <submittedName>
        <fullName evidence="2">ATP-binding protein</fullName>
    </submittedName>
</protein>
<gene>
    <name evidence="2" type="ORF">CKY39_24955</name>
</gene>
<dbReference type="SUPFAM" id="SSF52540">
    <property type="entry name" value="P-loop containing nucleoside triphosphate hydrolases"/>
    <property type="match status" value="1"/>
</dbReference>
<accession>A0A250DP27</accession>
<evidence type="ECO:0000259" key="1">
    <source>
        <dbReference type="SMART" id="SM00382"/>
    </source>
</evidence>
<evidence type="ECO:0000313" key="3">
    <source>
        <dbReference type="Proteomes" id="UP000217154"/>
    </source>
</evidence>
<dbReference type="KEGG" id="vbo:CKY39_24955"/>
<dbReference type="Pfam" id="PF09848">
    <property type="entry name" value="SLFN-g3_helicase"/>
    <property type="match status" value="1"/>
</dbReference>
<name>A0A250DP27_9BURK</name>
<feature type="domain" description="AAA+ ATPase" evidence="1">
    <location>
        <begin position="261"/>
        <end position="407"/>
    </location>
</feature>
<evidence type="ECO:0000313" key="2">
    <source>
        <dbReference type="EMBL" id="ATA56125.1"/>
    </source>
</evidence>
<dbReference type="InterPro" id="IPR003593">
    <property type="entry name" value="AAA+_ATPase"/>
</dbReference>
<proteinExistence type="predicted"/>
<organism evidence="2 3">
    <name type="scientific">Variovorax boronicumulans</name>
    <dbReference type="NCBI Taxonomy" id="436515"/>
    <lineage>
        <taxon>Bacteria</taxon>
        <taxon>Pseudomonadati</taxon>
        <taxon>Pseudomonadota</taxon>
        <taxon>Betaproteobacteria</taxon>
        <taxon>Burkholderiales</taxon>
        <taxon>Comamonadaceae</taxon>
        <taxon>Variovorax</taxon>
    </lineage>
</organism>
<dbReference type="AlphaFoldDB" id="A0A250DP27"/>
<keyword evidence="2" id="KW-0067">ATP-binding</keyword>
<dbReference type="InterPro" id="IPR018647">
    <property type="entry name" value="SLFN_3-like_DNA/RNA_helicase"/>
</dbReference>
<dbReference type="Gene3D" id="3.40.50.300">
    <property type="entry name" value="P-loop containing nucleotide triphosphate hydrolases"/>
    <property type="match status" value="1"/>
</dbReference>
<dbReference type="SMART" id="SM00382">
    <property type="entry name" value="AAA"/>
    <property type="match status" value="1"/>
</dbReference>
<keyword evidence="2" id="KW-0547">Nucleotide-binding</keyword>
<dbReference type="RefSeq" id="WP_095746364.1">
    <property type="nucleotide sequence ID" value="NZ_CP023284.1"/>
</dbReference>
<dbReference type="EMBL" id="CP023284">
    <property type="protein sequence ID" value="ATA56125.1"/>
    <property type="molecule type" value="Genomic_DNA"/>
</dbReference>
<dbReference type="Proteomes" id="UP000217154">
    <property type="component" value="Chromosome"/>
</dbReference>
<dbReference type="InterPro" id="IPR027417">
    <property type="entry name" value="P-loop_NTPase"/>
</dbReference>